<protein>
    <recommendedName>
        <fullName evidence="1">DUF7730 domain-containing protein</fullName>
    </recommendedName>
</protein>
<dbReference type="InterPro" id="IPR056632">
    <property type="entry name" value="DUF7730"/>
</dbReference>
<dbReference type="AlphaFoldDB" id="A0A6A6QDR5"/>
<dbReference type="InterPro" id="IPR038883">
    <property type="entry name" value="AN11006-like"/>
</dbReference>
<evidence type="ECO:0000313" key="2">
    <source>
        <dbReference type="EMBL" id="KAF2489607.1"/>
    </source>
</evidence>
<evidence type="ECO:0000259" key="1">
    <source>
        <dbReference type="Pfam" id="PF24864"/>
    </source>
</evidence>
<dbReference type="Pfam" id="PF24864">
    <property type="entry name" value="DUF7730"/>
    <property type="match status" value="1"/>
</dbReference>
<dbReference type="PANTHER" id="PTHR42085">
    <property type="entry name" value="F-BOX DOMAIN-CONTAINING PROTEIN"/>
    <property type="match status" value="1"/>
</dbReference>
<dbReference type="Proteomes" id="UP000799750">
    <property type="component" value="Unassembled WGS sequence"/>
</dbReference>
<feature type="domain" description="DUF7730" evidence="1">
    <location>
        <begin position="7"/>
        <end position="96"/>
    </location>
</feature>
<evidence type="ECO:0000313" key="3">
    <source>
        <dbReference type="Proteomes" id="UP000799750"/>
    </source>
</evidence>
<dbReference type="EMBL" id="MU004198">
    <property type="protein sequence ID" value="KAF2489607.1"/>
    <property type="molecule type" value="Genomic_DNA"/>
</dbReference>
<organism evidence="2 3">
    <name type="scientific">Lophium mytilinum</name>
    <dbReference type="NCBI Taxonomy" id="390894"/>
    <lineage>
        <taxon>Eukaryota</taxon>
        <taxon>Fungi</taxon>
        <taxon>Dikarya</taxon>
        <taxon>Ascomycota</taxon>
        <taxon>Pezizomycotina</taxon>
        <taxon>Dothideomycetes</taxon>
        <taxon>Pleosporomycetidae</taxon>
        <taxon>Mytilinidiales</taxon>
        <taxon>Mytilinidiaceae</taxon>
        <taxon>Lophium</taxon>
    </lineage>
</organism>
<keyword evidence="3" id="KW-1185">Reference proteome</keyword>
<dbReference type="OrthoDB" id="5272396at2759"/>
<gene>
    <name evidence="2" type="ORF">BU16DRAFT_471551</name>
</gene>
<proteinExistence type="predicted"/>
<name>A0A6A6QDR5_9PEZI</name>
<dbReference type="PANTHER" id="PTHR42085:SF1">
    <property type="entry name" value="F-BOX DOMAIN-CONTAINING PROTEIN"/>
    <property type="match status" value="1"/>
</dbReference>
<accession>A0A6A6QDR5</accession>
<reference evidence="2" key="1">
    <citation type="journal article" date="2020" name="Stud. Mycol.">
        <title>101 Dothideomycetes genomes: a test case for predicting lifestyles and emergence of pathogens.</title>
        <authorList>
            <person name="Haridas S."/>
            <person name="Albert R."/>
            <person name="Binder M."/>
            <person name="Bloem J."/>
            <person name="Labutti K."/>
            <person name="Salamov A."/>
            <person name="Andreopoulos B."/>
            <person name="Baker S."/>
            <person name="Barry K."/>
            <person name="Bills G."/>
            <person name="Bluhm B."/>
            <person name="Cannon C."/>
            <person name="Castanera R."/>
            <person name="Culley D."/>
            <person name="Daum C."/>
            <person name="Ezra D."/>
            <person name="Gonzalez J."/>
            <person name="Henrissat B."/>
            <person name="Kuo A."/>
            <person name="Liang C."/>
            <person name="Lipzen A."/>
            <person name="Lutzoni F."/>
            <person name="Magnuson J."/>
            <person name="Mondo S."/>
            <person name="Nolan M."/>
            <person name="Ohm R."/>
            <person name="Pangilinan J."/>
            <person name="Park H.-J."/>
            <person name="Ramirez L."/>
            <person name="Alfaro M."/>
            <person name="Sun H."/>
            <person name="Tritt A."/>
            <person name="Yoshinaga Y."/>
            <person name="Zwiers L.-H."/>
            <person name="Turgeon B."/>
            <person name="Goodwin S."/>
            <person name="Spatafora J."/>
            <person name="Crous P."/>
            <person name="Grigoriev I."/>
        </authorList>
    </citation>
    <scope>NUCLEOTIDE SEQUENCE</scope>
    <source>
        <strain evidence="2">CBS 269.34</strain>
    </source>
</reference>
<sequence length="257" mass="29010">MEGKKNFLNLPRELRDLIYEHALQAPGAIIIYTKPHQLLGFVLAAKNIREKNVGPPEPVPLESVLSLGLMRTCRQLHAECSPILYGNNTFRLYTPEGDFAAARYARLVRHVTLGSSINARKALVEPANGGVHWERFWPSVLWGCQRLLNVFPNLQDMTFLLHASSADGLVYRPYFIDFGNPDRAGRIAATAAWFKERCSFGTENLRCCLHLQLAPPPPRTARTEALSSSDHEPWDISEFYEAFELMKTQSTSLQIES</sequence>